<comment type="similarity">
    <text evidence="2">Belongs to the small GTPase superfamily. Rho family.</text>
</comment>
<dbReference type="GO" id="GO:0007264">
    <property type="term" value="P:small GTPase-mediated signal transduction"/>
    <property type="evidence" value="ECO:0007669"/>
    <property type="project" value="InterPro"/>
</dbReference>
<dbReference type="AlphaFoldDB" id="A0A437A2V0"/>
<dbReference type="VEuPathDB" id="FungiDB:DFL_003790"/>
<evidence type="ECO:0000256" key="2">
    <source>
        <dbReference type="ARBA" id="ARBA00010142"/>
    </source>
</evidence>
<dbReference type="EMBL" id="SAEB01000006">
    <property type="protein sequence ID" value="RVD85469.1"/>
    <property type="molecule type" value="Genomic_DNA"/>
</dbReference>
<keyword evidence="9" id="KW-0636">Prenylation</keyword>
<dbReference type="SMART" id="SM00175">
    <property type="entry name" value="RAB"/>
    <property type="match status" value="1"/>
</dbReference>
<dbReference type="PROSITE" id="PS51421">
    <property type="entry name" value="RAS"/>
    <property type="match status" value="1"/>
</dbReference>
<evidence type="ECO:0000256" key="8">
    <source>
        <dbReference type="ARBA" id="ARBA00023288"/>
    </source>
</evidence>
<evidence type="ECO:0000313" key="12">
    <source>
        <dbReference type="Proteomes" id="UP000283090"/>
    </source>
</evidence>
<dbReference type="Gene3D" id="3.40.50.300">
    <property type="entry name" value="P-loop containing nucleotide triphosphate hydrolases"/>
    <property type="match status" value="1"/>
</dbReference>
<name>A0A437A2V0_ARTFL</name>
<dbReference type="STRING" id="97331.A0A437A2V0"/>
<evidence type="ECO:0000313" key="11">
    <source>
        <dbReference type="EMBL" id="RVD85469.1"/>
    </source>
</evidence>
<keyword evidence="4" id="KW-0488">Methylation</keyword>
<evidence type="ECO:0000256" key="3">
    <source>
        <dbReference type="ARBA" id="ARBA00022475"/>
    </source>
</evidence>
<keyword evidence="7" id="KW-0472">Membrane</keyword>
<keyword evidence="8" id="KW-0449">Lipoprotein</keyword>
<dbReference type="InterPro" id="IPR005225">
    <property type="entry name" value="Small_GTP-bd"/>
</dbReference>
<dbReference type="PROSITE" id="PS51419">
    <property type="entry name" value="RAB"/>
    <property type="match status" value="1"/>
</dbReference>
<organism evidence="11 12">
    <name type="scientific">Arthrobotrys flagrans</name>
    <name type="common">Nematode-trapping fungus</name>
    <name type="synonym">Trichothecium flagrans</name>
    <dbReference type="NCBI Taxonomy" id="97331"/>
    <lineage>
        <taxon>Eukaryota</taxon>
        <taxon>Fungi</taxon>
        <taxon>Dikarya</taxon>
        <taxon>Ascomycota</taxon>
        <taxon>Pezizomycotina</taxon>
        <taxon>Orbiliomycetes</taxon>
        <taxon>Orbiliales</taxon>
        <taxon>Orbiliaceae</taxon>
        <taxon>Arthrobotrys</taxon>
    </lineage>
</organism>
<dbReference type="NCBIfam" id="TIGR00231">
    <property type="entry name" value="small_GTP"/>
    <property type="match status" value="1"/>
</dbReference>
<feature type="region of interest" description="Disordered" evidence="10">
    <location>
        <begin position="394"/>
        <end position="421"/>
    </location>
</feature>
<keyword evidence="5" id="KW-0547">Nucleotide-binding</keyword>
<feature type="compositionally biased region" description="Polar residues" evidence="10">
    <location>
        <begin position="339"/>
        <end position="350"/>
    </location>
</feature>
<evidence type="ECO:0000256" key="7">
    <source>
        <dbReference type="ARBA" id="ARBA00023136"/>
    </source>
</evidence>
<dbReference type="Proteomes" id="UP000283090">
    <property type="component" value="Unassembled WGS sequence"/>
</dbReference>
<feature type="region of interest" description="Disordered" evidence="10">
    <location>
        <begin position="285"/>
        <end position="363"/>
    </location>
</feature>
<evidence type="ECO:0008006" key="13">
    <source>
        <dbReference type="Google" id="ProtNLM"/>
    </source>
</evidence>
<evidence type="ECO:0000256" key="6">
    <source>
        <dbReference type="ARBA" id="ARBA00023134"/>
    </source>
</evidence>
<dbReference type="InterPro" id="IPR001806">
    <property type="entry name" value="Small_GTPase"/>
</dbReference>
<dbReference type="GO" id="GO:0005525">
    <property type="term" value="F:GTP binding"/>
    <property type="evidence" value="ECO:0007669"/>
    <property type="project" value="UniProtKB-KW"/>
</dbReference>
<dbReference type="GO" id="GO:0003924">
    <property type="term" value="F:GTPase activity"/>
    <property type="evidence" value="ECO:0007669"/>
    <property type="project" value="InterPro"/>
</dbReference>
<keyword evidence="6" id="KW-0342">GTP-binding</keyword>
<dbReference type="RefSeq" id="XP_067491013.1">
    <property type="nucleotide sequence ID" value="XM_067632778.1"/>
</dbReference>
<dbReference type="GeneID" id="93586101"/>
<dbReference type="PANTHER" id="PTHR24072">
    <property type="entry name" value="RHO FAMILY GTPASE"/>
    <property type="match status" value="1"/>
</dbReference>
<dbReference type="PROSITE" id="PS51420">
    <property type="entry name" value="RHO"/>
    <property type="match status" value="1"/>
</dbReference>
<dbReference type="FunFam" id="3.40.50.300:FF:000983">
    <property type="entry name" value="Rho family GTPase"/>
    <property type="match status" value="1"/>
</dbReference>
<dbReference type="GO" id="GO:0005886">
    <property type="term" value="C:plasma membrane"/>
    <property type="evidence" value="ECO:0007669"/>
    <property type="project" value="UniProtKB-SubCell"/>
</dbReference>
<dbReference type="SMART" id="SM00173">
    <property type="entry name" value="RAS"/>
    <property type="match status" value="1"/>
</dbReference>
<comment type="subcellular location">
    <subcellularLocation>
        <location evidence="1">Cell membrane</location>
        <topology evidence="1">Lipid-anchor</topology>
        <orientation evidence="1">Cytoplasmic side</orientation>
    </subcellularLocation>
</comment>
<evidence type="ECO:0000256" key="1">
    <source>
        <dbReference type="ARBA" id="ARBA00004342"/>
    </source>
</evidence>
<keyword evidence="12" id="KW-1185">Reference proteome</keyword>
<feature type="compositionally biased region" description="Low complexity" evidence="10">
    <location>
        <begin position="398"/>
        <end position="414"/>
    </location>
</feature>
<evidence type="ECO:0000256" key="5">
    <source>
        <dbReference type="ARBA" id="ARBA00022741"/>
    </source>
</evidence>
<dbReference type="OrthoDB" id="8830751at2759"/>
<dbReference type="InterPro" id="IPR027417">
    <property type="entry name" value="P-loop_NTPase"/>
</dbReference>
<evidence type="ECO:0000256" key="9">
    <source>
        <dbReference type="ARBA" id="ARBA00023289"/>
    </source>
</evidence>
<dbReference type="InterPro" id="IPR003578">
    <property type="entry name" value="Small_GTPase_Rho"/>
</dbReference>
<protein>
    <recommendedName>
        <fullName evidence="13">Fungal N-terminal domain-containing protein</fullName>
    </recommendedName>
</protein>
<comment type="caution">
    <text evidence="11">The sequence shown here is derived from an EMBL/GenBank/DDBJ whole genome shotgun (WGS) entry which is preliminary data.</text>
</comment>
<evidence type="ECO:0000256" key="10">
    <source>
        <dbReference type="SAM" id="MobiDB-lite"/>
    </source>
</evidence>
<dbReference type="PRINTS" id="PR00449">
    <property type="entry name" value="RASTRNSFRMNG"/>
</dbReference>
<accession>A0A437A2V0</accession>
<evidence type="ECO:0000256" key="4">
    <source>
        <dbReference type="ARBA" id="ARBA00022481"/>
    </source>
</evidence>
<dbReference type="SMART" id="SM00174">
    <property type="entry name" value="RHO"/>
    <property type="match status" value="1"/>
</dbReference>
<dbReference type="Pfam" id="PF00071">
    <property type="entry name" value="Ras"/>
    <property type="match status" value="1"/>
</dbReference>
<reference evidence="11 12" key="1">
    <citation type="submission" date="2019-01" db="EMBL/GenBank/DDBJ databases">
        <title>Intercellular communication is required for trap formation in the nematode-trapping fungus Duddingtonia flagrans.</title>
        <authorList>
            <person name="Youssar L."/>
            <person name="Wernet V."/>
            <person name="Hensel N."/>
            <person name="Hildebrandt H.-G."/>
            <person name="Fischer R."/>
        </authorList>
    </citation>
    <scope>NUCLEOTIDE SEQUENCE [LARGE SCALE GENOMIC DNA]</scope>
    <source>
        <strain evidence="11 12">CBS H-5679</strain>
    </source>
</reference>
<sequence length="638" mass="70878">MDPLSITVSVSSLIIVCTRIIKLSSDVSNAYRNASFVLSAIASECAVISASLTRLQNMLSNQLERLGPLAESLETALLGCALTMSVLQEQIGGLANETNDGQLKPKKFKYVLEQDYLKELLHQVRGQQVSITLLLQTYQSESLTKIEQSMQDYNIILQHMADRSLSLWRRAHTSEDFRVPIAIVGNSEADSVFELSSIITDTRFDFDDQVINSKAYRRALANLRQAQNYSRQLDINLNESQQTLDAFEGSGADNIDDEVASPKTEIISPSVSAPDILSEGRHELGIDISSSRKVSDDSAPTPSRGEETGDLTTGVVSDITVRPRPVLDKSEPSNPKDPQPQNVGQGTGSRIHNPDGQDIWPEGMSAGLEHNYFQSLPSHPRMENLQQGSGRELGEHATSLVPSSSLESSSTEVSKQVREAAATPSLKRSSWRFQRFFSGLLKPTSVPEIRQELVLEIRRNLVLVGDPCGKTALAVLFSKGFFPENNVPTTLENYVADVEVDGKYVELNLWDTSGLDDYDRLRPFSYIGAHVVIICYSVANKDSWHNVREKWISEVLHFCPGVPIILVGTQKDCRDSNGYYPWGNGVRVAPEDGEKLRKRIGAYKYLECSARLNEGVREVFETATRAAHLIQTKRKKRY</sequence>
<gene>
    <name evidence="11" type="ORF">DFL_003790</name>
</gene>
<keyword evidence="3" id="KW-1003">Cell membrane</keyword>
<dbReference type="SUPFAM" id="SSF52540">
    <property type="entry name" value="P-loop containing nucleoside triphosphate hydrolases"/>
    <property type="match status" value="1"/>
</dbReference>
<proteinExistence type="inferred from homology"/>